<protein>
    <submittedName>
        <fullName evidence="2">Uncharacterized protein</fullName>
    </submittedName>
</protein>
<dbReference type="GO" id="GO:0006955">
    <property type="term" value="P:immune response"/>
    <property type="evidence" value="ECO:0007669"/>
    <property type="project" value="TreeGrafter"/>
</dbReference>
<evidence type="ECO:0000256" key="1">
    <source>
        <dbReference type="SAM" id="MobiDB-lite"/>
    </source>
</evidence>
<dbReference type="PANTHER" id="PTHR14241">
    <property type="entry name" value="INTERFERON-INDUCED PROTEIN 44"/>
    <property type="match status" value="1"/>
</dbReference>
<proteinExistence type="predicted"/>
<organism evidence="2 3">
    <name type="scientific">Oncorhynchus kisutch</name>
    <name type="common">Coho salmon</name>
    <name type="synonym">Salmo kisutch</name>
    <dbReference type="NCBI Taxonomy" id="8019"/>
    <lineage>
        <taxon>Eukaryota</taxon>
        <taxon>Metazoa</taxon>
        <taxon>Chordata</taxon>
        <taxon>Craniata</taxon>
        <taxon>Vertebrata</taxon>
        <taxon>Euteleostomi</taxon>
        <taxon>Actinopterygii</taxon>
        <taxon>Neopterygii</taxon>
        <taxon>Teleostei</taxon>
        <taxon>Protacanthopterygii</taxon>
        <taxon>Salmoniformes</taxon>
        <taxon>Salmonidae</taxon>
        <taxon>Salmoninae</taxon>
        <taxon>Oncorhynchus</taxon>
    </lineage>
</organism>
<accession>A0A8C7HYD3</accession>
<evidence type="ECO:0000313" key="3">
    <source>
        <dbReference type="Proteomes" id="UP000694557"/>
    </source>
</evidence>
<name>A0A8C7HYD3_ONCKI</name>
<dbReference type="Ensembl" id="ENSOKIT00005068131.1">
    <property type="protein sequence ID" value="ENSOKIP00005064103.1"/>
    <property type="gene ID" value="ENSOKIG00005027430.1"/>
</dbReference>
<sequence>RGYISKDYAQTGQVINDDKAFLYSITDQREKSLCQSNYGFTDRKHGLNVGVLWFLNGNKAQVSCITGNHYKVNAAGMHGNDLVLTECEVHRVARLPYHLAKAWRNALWTSENKEQLKQNIQNYRLEVKSVAQASVLLVGQVWAGMSSFFNTINMQGHRWQCRQKPHHTGYECVRVCFNPMAPLQPDVPGYRKHATLNDQIHCVVYVMDASKVSQMSAKMMDKLAAICKKTIQMHSPAGTVDQSGQGLQNVYLSHYIKRKTHELSASLNIPVSCILPVNNYSQECEQDQDIDILLLRLNQMLNYADSFFKNQLEKQEELHPSKPRPRPKPEPTGIVHAHNIVIIVDSQIS</sequence>
<reference evidence="2" key="2">
    <citation type="submission" date="2025-09" db="UniProtKB">
        <authorList>
            <consortium name="Ensembl"/>
        </authorList>
    </citation>
    <scope>IDENTIFICATION</scope>
</reference>
<reference evidence="2" key="1">
    <citation type="submission" date="2025-08" db="UniProtKB">
        <authorList>
            <consortium name="Ensembl"/>
        </authorList>
    </citation>
    <scope>IDENTIFICATION</scope>
</reference>
<dbReference type="AlphaFoldDB" id="A0A8C7HYD3"/>
<dbReference type="PANTHER" id="PTHR14241:SF19">
    <property type="entry name" value="INTERFERON-INDUCED PROTEIN 44-LIKE ISOFORM X1-RELATED"/>
    <property type="match status" value="1"/>
</dbReference>
<evidence type="ECO:0000313" key="2">
    <source>
        <dbReference type="Ensembl" id="ENSOKIP00005064103.1"/>
    </source>
</evidence>
<keyword evidence="3" id="KW-1185">Reference proteome</keyword>
<dbReference type="GeneTree" id="ENSGT00940000163581"/>
<dbReference type="Proteomes" id="UP000694557">
    <property type="component" value="Unassembled WGS sequence"/>
</dbReference>
<feature type="region of interest" description="Disordered" evidence="1">
    <location>
        <begin position="314"/>
        <end position="333"/>
    </location>
</feature>